<name>A0A2V3PT20_9BACT</name>
<comment type="caution">
    <text evidence="1">The sequence shown here is derived from an EMBL/GenBank/DDBJ whole genome shotgun (WGS) entry which is preliminary data.</text>
</comment>
<dbReference type="Proteomes" id="UP000247973">
    <property type="component" value="Unassembled WGS sequence"/>
</dbReference>
<evidence type="ECO:0000313" key="1">
    <source>
        <dbReference type="EMBL" id="PXV62239.1"/>
    </source>
</evidence>
<accession>A0A2V3PT20</accession>
<gene>
    <name evidence="1" type="ORF">CLV62_12162</name>
</gene>
<evidence type="ECO:0000313" key="2">
    <source>
        <dbReference type="Proteomes" id="UP000247973"/>
    </source>
</evidence>
<organism evidence="1 2">
    <name type="scientific">Dysgonomonas alginatilytica</name>
    <dbReference type="NCBI Taxonomy" id="1605892"/>
    <lineage>
        <taxon>Bacteria</taxon>
        <taxon>Pseudomonadati</taxon>
        <taxon>Bacteroidota</taxon>
        <taxon>Bacteroidia</taxon>
        <taxon>Bacteroidales</taxon>
        <taxon>Dysgonomonadaceae</taxon>
        <taxon>Dysgonomonas</taxon>
    </lineage>
</organism>
<sequence length="34" mass="3995">MNILYTIITMNFATLFFRNLSTVMNTLLTSFTFN</sequence>
<protein>
    <submittedName>
        <fullName evidence="1">Uncharacterized protein</fullName>
    </submittedName>
</protein>
<dbReference type="EMBL" id="QICL01000021">
    <property type="protein sequence ID" value="PXV62239.1"/>
    <property type="molecule type" value="Genomic_DNA"/>
</dbReference>
<proteinExistence type="predicted"/>
<reference evidence="1 2" key="1">
    <citation type="submission" date="2018-03" db="EMBL/GenBank/DDBJ databases">
        <title>Genomic Encyclopedia of Archaeal and Bacterial Type Strains, Phase II (KMG-II): from individual species to whole genera.</title>
        <authorList>
            <person name="Goeker M."/>
        </authorList>
    </citation>
    <scope>NUCLEOTIDE SEQUENCE [LARGE SCALE GENOMIC DNA]</scope>
    <source>
        <strain evidence="1 2">DSM 100214</strain>
    </source>
</reference>
<dbReference type="AlphaFoldDB" id="A0A2V3PT20"/>
<keyword evidence="2" id="KW-1185">Reference proteome</keyword>